<gene>
    <name evidence="7" type="ORF">ENL21_04980</name>
</gene>
<dbReference type="Pfam" id="PF03739">
    <property type="entry name" value="LptF_LptG"/>
    <property type="match status" value="1"/>
</dbReference>
<feature type="transmembrane region" description="Helical" evidence="6">
    <location>
        <begin position="97"/>
        <end position="114"/>
    </location>
</feature>
<dbReference type="EMBL" id="DRTD01000367">
    <property type="protein sequence ID" value="HHE55114.1"/>
    <property type="molecule type" value="Genomic_DNA"/>
</dbReference>
<evidence type="ECO:0000256" key="6">
    <source>
        <dbReference type="SAM" id="Phobius"/>
    </source>
</evidence>
<name>A0A7V5H3E5_CALAY</name>
<dbReference type="PANTHER" id="PTHR33529:SF6">
    <property type="entry name" value="YJGP_YJGQ FAMILY PERMEASE"/>
    <property type="match status" value="1"/>
</dbReference>
<organism evidence="7">
    <name type="scientific">Caldithrix abyssi</name>
    <dbReference type="NCBI Taxonomy" id="187145"/>
    <lineage>
        <taxon>Bacteria</taxon>
        <taxon>Pseudomonadati</taxon>
        <taxon>Calditrichota</taxon>
        <taxon>Calditrichia</taxon>
        <taxon>Calditrichales</taxon>
        <taxon>Calditrichaceae</taxon>
        <taxon>Caldithrix</taxon>
    </lineage>
</organism>
<keyword evidence="2" id="KW-1003">Cell membrane</keyword>
<evidence type="ECO:0000256" key="2">
    <source>
        <dbReference type="ARBA" id="ARBA00022475"/>
    </source>
</evidence>
<keyword evidence="3 6" id="KW-0812">Transmembrane</keyword>
<dbReference type="InterPro" id="IPR005495">
    <property type="entry name" value="LptG/LptF_permease"/>
</dbReference>
<protein>
    <submittedName>
        <fullName evidence="7">YjgP/YjgQ family permease</fullName>
    </submittedName>
</protein>
<accession>A0A7V5H3E5</accession>
<feature type="non-terminal residue" evidence="7">
    <location>
        <position position="1"/>
    </location>
</feature>
<dbReference type="AlphaFoldDB" id="A0A7V5H3E5"/>
<keyword evidence="4 6" id="KW-1133">Transmembrane helix</keyword>
<sequence>FNGSELVERLDAKSMQWHDSTWKLLNITLRLFKDQQEILIRKPDTVLTDLPVVPDDLALVQKKPEEMSYSELVQFIDELKAIGADSRKWVVEKYLKISLPLANFIVVLLGAPLASRKRKGGMGLNFGLSLLISFTYFIIIRVGQVLGHNGSLHPLLAAWLGNLVFLLAGAIALLKVRK</sequence>
<evidence type="ECO:0000256" key="5">
    <source>
        <dbReference type="ARBA" id="ARBA00023136"/>
    </source>
</evidence>
<evidence type="ECO:0000256" key="4">
    <source>
        <dbReference type="ARBA" id="ARBA00022989"/>
    </source>
</evidence>
<dbReference type="PANTHER" id="PTHR33529">
    <property type="entry name" value="SLR0882 PROTEIN-RELATED"/>
    <property type="match status" value="1"/>
</dbReference>
<comment type="subcellular location">
    <subcellularLocation>
        <location evidence="1">Cell membrane</location>
        <topology evidence="1">Multi-pass membrane protein</topology>
    </subcellularLocation>
</comment>
<proteinExistence type="predicted"/>
<feature type="transmembrane region" description="Helical" evidence="6">
    <location>
        <begin position="126"/>
        <end position="146"/>
    </location>
</feature>
<dbReference type="GO" id="GO:0015920">
    <property type="term" value="P:lipopolysaccharide transport"/>
    <property type="evidence" value="ECO:0007669"/>
    <property type="project" value="TreeGrafter"/>
</dbReference>
<evidence type="ECO:0000256" key="3">
    <source>
        <dbReference type="ARBA" id="ARBA00022692"/>
    </source>
</evidence>
<evidence type="ECO:0000313" key="7">
    <source>
        <dbReference type="EMBL" id="HHE55114.1"/>
    </source>
</evidence>
<dbReference type="Proteomes" id="UP000886111">
    <property type="component" value="Unassembled WGS sequence"/>
</dbReference>
<feature type="transmembrane region" description="Helical" evidence="6">
    <location>
        <begin position="152"/>
        <end position="174"/>
    </location>
</feature>
<comment type="caution">
    <text evidence="7">The sequence shown here is derived from an EMBL/GenBank/DDBJ whole genome shotgun (WGS) entry which is preliminary data.</text>
</comment>
<evidence type="ECO:0000256" key="1">
    <source>
        <dbReference type="ARBA" id="ARBA00004651"/>
    </source>
</evidence>
<dbReference type="GO" id="GO:0043190">
    <property type="term" value="C:ATP-binding cassette (ABC) transporter complex"/>
    <property type="evidence" value="ECO:0007669"/>
    <property type="project" value="TreeGrafter"/>
</dbReference>
<keyword evidence="5 6" id="KW-0472">Membrane</keyword>
<reference evidence="7" key="1">
    <citation type="journal article" date="2020" name="mSystems">
        <title>Genome- and Community-Level Interaction Insights into Carbon Utilization and Element Cycling Functions of Hydrothermarchaeota in Hydrothermal Sediment.</title>
        <authorList>
            <person name="Zhou Z."/>
            <person name="Liu Y."/>
            <person name="Xu W."/>
            <person name="Pan J."/>
            <person name="Luo Z.H."/>
            <person name="Li M."/>
        </authorList>
    </citation>
    <scope>NUCLEOTIDE SEQUENCE [LARGE SCALE GENOMIC DNA]</scope>
    <source>
        <strain evidence="7">HyVt-76</strain>
    </source>
</reference>